<dbReference type="EC" id="4.3.99.4" evidence="6"/>
<dbReference type="InterPro" id="IPR001150">
    <property type="entry name" value="Gly_radical"/>
</dbReference>
<proteinExistence type="predicted"/>
<dbReference type="Proteomes" id="UP000594463">
    <property type="component" value="Chromosome"/>
</dbReference>
<keyword evidence="7" id="KW-1185">Reference proteome</keyword>
<dbReference type="Gene3D" id="3.20.70.20">
    <property type="match status" value="1"/>
</dbReference>
<keyword evidence="1 3" id="KW-0556">Organic radical</keyword>
<dbReference type="AlphaFoldDB" id="A0A7T1AN65"/>
<gene>
    <name evidence="6" type="primary">cutC</name>
    <name evidence="6" type="ORF">RT761_02237</name>
</gene>
<dbReference type="Pfam" id="PF02901">
    <property type="entry name" value="PFL-like"/>
    <property type="match status" value="1"/>
</dbReference>
<dbReference type="EMBL" id="CP065383">
    <property type="protein sequence ID" value="QPM69009.1"/>
    <property type="molecule type" value="Genomic_DNA"/>
</dbReference>
<keyword evidence="2 6" id="KW-0456">Lyase</keyword>
<dbReference type="InterPro" id="IPR051215">
    <property type="entry name" value="GRE"/>
</dbReference>
<feature type="domain" description="Glycine radical" evidence="4">
    <location>
        <begin position="679"/>
        <end position="800"/>
    </location>
</feature>
<sequence>MKRKNSKRINNLREMVVSTRPEICPERAVIVTKAYQEFYNQPMGILRAKALEKILSEMSIYILPGELLVGNHSSKLRAAPVFPEFDVNFLEKEMSEFNKRSGDMFEIDDENKSKLAEIVPFWKGRTIKDYNHAMWTEENKLSGQNYVNVIDNEWNLENSDGHISVDYPKLINFGLSSIIFDAKKKLSLLDIAEPEELKKKYFYESVIIVAKAVIKFAHRFAELAKLEALNENDPSRRLELERIAEICGRVPEFPARNYYEALQSLWFVQLAIQIDGNGHSVSIGRFDQFLYPFYKSDIASKTLTEDEVFELTQMFWIKLSSLTKLRSWSQTRLNAGYPMFQNLTIGGQKPNGEDACNELTFLCLDVTESLKLFQPTFTARVHKQSPRKYLKRCTELIKQGLGMPSFFNDEVIIPALINRGVEVEDARNYSMVGCVEPGVQGKWGGRYGACLFILPKCLELALYDGKDPRTGIQLCSGNGDLSTFTSYQELFDAYEKQVKYYVRQHVIRDNIQDLVWEKYLPTPLISCLVSDCMERGKEIKEGGAVYDYTGGQTGGIANVANSLAAIKKLVFEEKKITGAELKKYLENNFEGIEGEKVRQMLINKAPKYGNDDEYVDSIAREAFSVLLKEVSKYHNTRYGRGPIGGSFHHSTASVAANVPWGMVTGATPDGRKAYTPLADTESPTHFTDLNGPTAIVLSASRLEHILESGGAILNLKFSPIVFENGENLEKLIDLIRTYFDLDGMEIQINVISADKLRNAQKNPEKYKDLLIRVAGYSAYFVDLDPLIQNDIIERTENMLV</sequence>
<dbReference type="PANTHER" id="PTHR43641:SF2">
    <property type="entry name" value="DEHYDRATASE YBIW-RELATED"/>
    <property type="match status" value="1"/>
</dbReference>
<accession>A0A7T1AN65</accession>
<dbReference type="RefSeq" id="WP_218111498.1">
    <property type="nucleotide sequence ID" value="NZ_CP065383.1"/>
</dbReference>
<dbReference type="GO" id="GO:0120525">
    <property type="term" value="F:choline trimethylamine lyase activity"/>
    <property type="evidence" value="ECO:0007669"/>
    <property type="project" value="UniProtKB-EC"/>
</dbReference>
<dbReference type="PROSITE" id="PS51149">
    <property type="entry name" value="GLY_RADICAL_2"/>
    <property type="match status" value="1"/>
</dbReference>
<evidence type="ECO:0000256" key="1">
    <source>
        <dbReference type="ARBA" id="ARBA00022818"/>
    </source>
</evidence>
<organism evidence="6 7">
    <name type="scientific">Atribacter laminatus</name>
    <dbReference type="NCBI Taxonomy" id="2847778"/>
    <lineage>
        <taxon>Bacteria</taxon>
        <taxon>Pseudomonadati</taxon>
        <taxon>Atribacterota</taxon>
        <taxon>Atribacteria</taxon>
        <taxon>Atribacterales</taxon>
        <taxon>Atribacteraceae</taxon>
        <taxon>Atribacter</taxon>
    </lineage>
</organism>
<evidence type="ECO:0000313" key="7">
    <source>
        <dbReference type="Proteomes" id="UP000594463"/>
    </source>
</evidence>
<evidence type="ECO:0000259" key="5">
    <source>
        <dbReference type="PROSITE" id="PS51554"/>
    </source>
</evidence>
<evidence type="ECO:0000259" key="4">
    <source>
        <dbReference type="PROSITE" id="PS51149"/>
    </source>
</evidence>
<dbReference type="InterPro" id="IPR010098">
    <property type="entry name" value="PFL2/GDeHydtase_fam"/>
</dbReference>
<protein>
    <submittedName>
        <fullName evidence="6">Choline trimethylamine-lyase</fullName>
        <ecNumber evidence="6">4.3.99.4</ecNumber>
    </submittedName>
</protein>
<feature type="domain" description="PFL" evidence="5">
    <location>
        <begin position="7"/>
        <end position="672"/>
    </location>
</feature>
<dbReference type="GO" id="GO:0005829">
    <property type="term" value="C:cytosol"/>
    <property type="evidence" value="ECO:0007669"/>
    <property type="project" value="TreeGrafter"/>
</dbReference>
<dbReference type="PANTHER" id="PTHR43641">
    <property type="entry name" value="FORMATE ACETYLTRANSFERASE 3-RELATED"/>
    <property type="match status" value="1"/>
</dbReference>
<feature type="modified residue" description="Glycine radical" evidence="3">
    <location>
        <position position="775"/>
    </location>
</feature>
<dbReference type="KEGG" id="alam:RT761_02237"/>
<dbReference type="NCBIfam" id="TIGR01774">
    <property type="entry name" value="PFL2-3"/>
    <property type="match status" value="1"/>
</dbReference>
<evidence type="ECO:0000256" key="3">
    <source>
        <dbReference type="PROSITE-ProRule" id="PRU00493"/>
    </source>
</evidence>
<dbReference type="PROSITE" id="PS51554">
    <property type="entry name" value="PFL"/>
    <property type="match status" value="1"/>
</dbReference>
<dbReference type="SUPFAM" id="SSF51998">
    <property type="entry name" value="PFL-like glycyl radical enzymes"/>
    <property type="match status" value="1"/>
</dbReference>
<evidence type="ECO:0000256" key="2">
    <source>
        <dbReference type="ARBA" id="ARBA00023239"/>
    </source>
</evidence>
<name>A0A7T1AN65_ATRLM</name>
<reference evidence="6 7" key="1">
    <citation type="journal article" date="2021" name="Nat. Commun.">
        <title>Isolation of a member of the candidate phylum Atribacteria reveals a unique cell membrane structure.</title>
        <authorList>
            <person name="Taiki K."/>
            <person name="Nobu M.K."/>
            <person name="Kusada H."/>
            <person name="Meng X.-Y."/>
            <person name="Hosoki N."/>
            <person name="Uematsu K."/>
            <person name="Yoshioka H."/>
            <person name="Kamagata Y."/>
            <person name="Tamaki H."/>
        </authorList>
    </citation>
    <scope>NUCLEOTIDE SEQUENCE [LARGE SCALE GENOMIC DNA]</scope>
    <source>
        <strain evidence="6 7">RT761</strain>
    </source>
</reference>
<dbReference type="Pfam" id="PF01228">
    <property type="entry name" value="Gly_radical"/>
    <property type="match status" value="1"/>
</dbReference>
<dbReference type="CDD" id="cd01677">
    <property type="entry name" value="PFL2_DhaB_BssA"/>
    <property type="match status" value="1"/>
</dbReference>
<evidence type="ECO:0000313" key="6">
    <source>
        <dbReference type="EMBL" id="QPM69009.1"/>
    </source>
</evidence>
<dbReference type="InterPro" id="IPR004184">
    <property type="entry name" value="PFL_dom"/>
</dbReference>